<dbReference type="Proteomes" id="UP001159075">
    <property type="component" value="Unassembled WGS sequence"/>
</dbReference>
<evidence type="ECO:0000313" key="2">
    <source>
        <dbReference type="Proteomes" id="UP001159075"/>
    </source>
</evidence>
<accession>A0ABT6UAN5</accession>
<protein>
    <submittedName>
        <fullName evidence="1">Uncharacterized protein</fullName>
    </submittedName>
</protein>
<gene>
    <name evidence="1" type="ORF">ODY93_08220</name>
</gene>
<evidence type="ECO:0000313" key="1">
    <source>
        <dbReference type="EMBL" id="MDI5831544.1"/>
    </source>
</evidence>
<comment type="caution">
    <text evidence="1">The sequence shown here is derived from an EMBL/GenBank/DDBJ whole genome shotgun (WGS) entry which is preliminary data.</text>
</comment>
<proteinExistence type="predicted"/>
<keyword evidence="2" id="KW-1185">Reference proteome</keyword>
<organism evidence="1 2">
    <name type="scientific">Shewanella xiamenensis</name>
    <dbReference type="NCBI Taxonomy" id="332186"/>
    <lineage>
        <taxon>Bacteria</taxon>
        <taxon>Pseudomonadati</taxon>
        <taxon>Pseudomonadota</taxon>
        <taxon>Gammaproteobacteria</taxon>
        <taxon>Alteromonadales</taxon>
        <taxon>Shewanellaceae</taxon>
        <taxon>Shewanella</taxon>
    </lineage>
</organism>
<dbReference type="EMBL" id="JAOTLW010000007">
    <property type="protein sequence ID" value="MDI5831544.1"/>
    <property type="molecule type" value="Genomic_DNA"/>
</dbReference>
<reference evidence="1 2" key="1">
    <citation type="submission" date="2022-09" db="EMBL/GenBank/DDBJ databases">
        <title>The outer-membrane cytochrome OmcA is essential for infection of Shewanella oneidensis by a zebrafish-associated bacteriophage.</title>
        <authorList>
            <person name="Grenfell A.W."/>
            <person name="Intile P."/>
            <person name="Mcfarlane J."/>
            <person name="Leung D."/>
            <person name="Abdalla K."/>
            <person name="Wold M."/>
            <person name="Kees E."/>
            <person name="Gralnick J."/>
        </authorList>
    </citation>
    <scope>NUCLEOTIDE SEQUENCE [LARGE SCALE GENOMIC DNA]</scope>
    <source>
        <strain evidence="1 2">NF-5</strain>
    </source>
</reference>
<sequence length="236" mass="27213">MSKELTANRTDRMVSIAKAIVGAVPAVGPLLSEIVCEIVPNQRIDRIVAVLLELDKRLTEAEKQHFSSNCYAISLFEDGMLQAARSLSERRNEYIAVFLKNCGEVDTQGYEIKKKLFYILEELTDLDIEILMSMEHGKSGRYEQTFRPKFVSSAQYDRFSDREKYEYDASTEAWNLHISALRRHGLIEPEYDKYDPSAPTRHLDEKTGLPRIVWFRVTGLGKVFIRSIGEEIWTLR</sequence>
<name>A0ABT6UAN5_9GAMM</name>
<dbReference type="RefSeq" id="WP_282679229.1">
    <property type="nucleotide sequence ID" value="NZ_JAOTLW010000007.1"/>
</dbReference>